<dbReference type="InterPro" id="IPR000914">
    <property type="entry name" value="SBP_5_dom"/>
</dbReference>
<dbReference type="GO" id="GO:1904680">
    <property type="term" value="F:peptide transmembrane transporter activity"/>
    <property type="evidence" value="ECO:0007669"/>
    <property type="project" value="TreeGrafter"/>
</dbReference>
<accession>A0A4Y8RIN9</accession>
<dbReference type="GO" id="GO:0015833">
    <property type="term" value="P:peptide transport"/>
    <property type="evidence" value="ECO:0007669"/>
    <property type="project" value="TreeGrafter"/>
</dbReference>
<evidence type="ECO:0000256" key="3">
    <source>
        <dbReference type="ARBA" id="ARBA00022448"/>
    </source>
</evidence>
<dbReference type="PIRSF" id="PIRSF002741">
    <property type="entry name" value="MppA"/>
    <property type="match status" value="1"/>
</dbReference>
<dbReference type="Proteomes" id="UP000298179">
    <property type="component" value="Unassembled WGS sequence"/>
</dbReference>
<evidence type="ECO:0000259" key="6">
    <source>
        <dbReference type="Pfam" id="PF00496"/>
    </source>
</evidence>
<evidence type="ECO:0000256" key="1">
    <source>
        <dbReference type="ARBA" id="ARBA00004418"/>
    </source>
</evidence>
<keyword evidence="8" id="KW-1185">Reference proteome</keyword>
<feature type="signal peptide" evidence="5">
    <location>
        <begin position="1"/>
        <end position="26"/>
    </location>
</feature>
<dbReference type="InterPro" id="IPR030678">
    <property type="entry name" value="Peptide/Ni-bd"/>
</dbReference>
<dbReference type="OrthoDB" id="8144963at2"/>
<dbReference type="PANTHER" id="PTHR30290">
    <property type="entry name" value="PERIPLASMIC BINDING COMPONENT OF ABC TRANSPORTER"/>
    <property type="match status" value="1"/>
</dbReference>
<dbReference type="PROSITE" id="PS01040">
    <property type="entry name" value="SBP_BACTERIAL_5"/>
    <property type="match status" value="1"/>
</dbReference>
<comment type="similarity">
    <text evidence="2">Belongs to the bacterial solute-binding protein 5 family.</text>
</comment>
<sequence>MKSFLSCSVAALALGLALSASAPAFAEDAGMASAKAAEYQPDPDAKEGGAITVTYKDDVSTLDPAIGYDWQNWSMIKSLFDAMMDYVPGTTELRPALAESYEISDDGTVFTFHLRKGVKFHNGREMTADDVKYSLDRVTDSKTQSPGAGFFGSIKGYDEVASGKADGLSGVEVVDPSTVKITLSRPDATFLHVMALNFASVVPHEAVEEYGADFGHHPVGTGAFKLSDWTIGQKLTFEKNADYWRDGVPYLDQITFEIGQEPIVALLRLQKGEVDIPGDGIPPAKFQEVMADPDQKARVVEGGQLQTGYITMNVTMPPFDKKEVREAVNMAINKDRIVQMINNRAIPANQPLPPSMPGYDKSFEGYAYDPEKAKAMLAEAGFADGFSTELYVMNTDPNPRIAQAIQQDLSQIGIKADIQSLAQANVIAAGGTKDQAPMIWSGGMAWIADFPDPSNFYGPILGCAGAVPGGWNWSWYCNEDLDKEAAKADSIVDPAKADERDKMWSDIYDKVMADAPWVPIFNEQRFTMKSKRMGGADNLYVDPVHIPINYDYVYVTDVQ</sequence>
<dbReference type="EMBL" id="SOZD01000004">
    <property type="protein sequence ID" value="TFF21844.1"/>
    <property type="molecule type" value="Genomic_DNA"/>
</dbReference>
<dbReference type="GO" id="GO:0030288">
    <property type="term" value="C:outer membrane-bounded periplasmic space"/>
    <property type="evidence" value="ECO:0007669"/>
    <property type="project" value="UniProtKB-ARBA"/>
</dbReference>
<evidence type="ECO:0000256" key="5">
    <source>
        <dbReference type="SAM" id="SignalP"/>
    </source>
</evidence>
<evidence type="ECO:0000313" key="7">
    <source>
        <dbReference type="EMBL" id="TFF21844.1"/>
    </source>
</evidence>
<dbReference type="InterPro" id="IPR039424">
    <property type="entry name" value="SBP_5"/>
</dbReference>
<dbReference type="Gene3D" id="3.40.190.10">
    <property type="entry name" value="Periplasmic binding protein-like II"/>
    <property type="match status" value="1"/>
</dbReference>
<dbReference type="CDD" id="cd00995">
    <property type="entry name" value="PBP2_NikA_DppA_OppA_like"/>
    <property type="match status" value="1"/>
</dbReference>
<name>A0A4Y8RIN9_9HYPH</name>
<protein>
    <submittedName>
        <fullName evidence="7">ABC transporter substrate-binding protein</fullName>
    </submittedName>
</protein>
<dbReference type="Gene3D" id="3.10.105.10">
    <property type="entry name" value="Dipeptide-binding Protein, Domain 3"/>
    <property type="match status" value="1"/>
</dbReference>
<dbReference type="Pfam" id="PF00496">
    <property type="entry name" value="SBP_bac_5"/>
    <property type="match status" value="1"/>
</dbReference>
<comment type="caution">
    <text evidence="7">The sequence shown here is derived from an EMBL/GenBank/DDBJ whole genome shotgun (WGS) entry which is preliminary data.</text>
</comment>
<keyword evidence="3" id="KW-0813">Transport</keyword>
<evidence type="ECO:0000256" key="4">
    <source>
        <dbReference type="ARBA" id="ARBA00022729"/>
    </source>
</evidence>
<dbReference type="SUPFAM" id="SSF53850">
    <property type="entry name" value="Periplasmic binding protein-like II"/>
    <property type="match status" value="1"/>
</dbReference>
<reference evidence="7 8" key="1">
    <citation type="submission" date="2019-03" db="EMBL/GenBank/DDBJ databases">
        <title>Jiella endophytica sp. nov., a novel endophytic bacterium isolated from root of Ficus microcarpa Linn. f.</title>
        <authorList>
            <person name="Tuo L."/>
        </authorList>
    </citation>
    <scope>NUCLEOTIDE SEQUENCE [LARGE SCALE GENOMIC DNA]</scope>
    <source>
        <strain evidence="7 8">CBS5Q-3</strain>
    </source>
</reference>
<comment type="subcellular location">
    <subcellularLocation>
        <location evidence="1">Periplasm</location>
    </subcellularLocation>
</comment>
<proteinExistence type="inferred from homology"/>
<evidence type="ECO:0000313" key="8">
    <source>
        <dbReference type="Proteomes" id="UP000298179"/>
    </source>
</evidence>
<dbReference type="AlphaFoldDB" id="A0A4Y8RIN9"/>
<keyword evidence="4 5" id="KW-0732">Signal</keyword>
<dbReference type="GO" id="GO:0043190">
    <property type="term" value="C:ATP-binding cassette (ABC) transporter complex"/>
    <property type="evidence" value="ECO:0007669"/>
    <property type="project" value="InterPro"/>
</dbReference>
<organism evidence="7 8">
    <name type="scientific">Jiella endophytica</name>
    <dbReference type="NCBI Taxonomy" id="2558362"/>
    <lineage>
        <taxon>Bacteria</taxon>
        <taxon>Pseudomonadati</taxon>
        <taxon>Pseudomonadota</taxon>
        <taxon>Alphaproteobacteria</taxon>
        <taxon>Hyphomicrobiales</taxon>
        <taxon>Aurantimonadaceae</taxon>
        <taxon>Jiella</taxon>
    </lineage>
</organism>
<feature type="chain" id="PRO_5021288760" evidence="5">
    <location>
        <begin position="27"/>
        <end position="559"/>
    </location>
</feature>
<dbReference type="InterPro" id="IPR023765">
    <property type="entry name" value="SBP_5_CS"/>
</dbReference>
<gene>
    <name evidence="7" type="ORF">E3C22_14325</name>
</gene>
<feature type="domain" description="Solute-binding protein family 5" evidence="6">
    <location>
        <begin position="92"/>
        <end position="465"/>
    </location>
</feature>
<dbReference type="PANTHER" id="PTHR30290:SF9">
    <property type="entry name" value="OLIGOPEPTIDE-BINDING PROTEIN APPA"/>
    <property type="match status" value="1"/>
</dbReference>
<evidence type="ECO:0000256" key="2">
    <source>
        <dbReference type="ARBA" id="ARBA00005695"/>
    </source>
</evidence>